<dbReference type="InterPro" id="IPR001223">
    <property type="entry name" value="Glyco_hydro18_cat"/>
</dbReference>
<reference evidence="3 4" key="1">
    <citation type="submission" date="2018-11" db="EMBL/GenBank/DDBJ databases">
        <title>Genomic Encyclopedia of Type Strains, Phase IV (KMG-IV): sequencing the most valuable type-strain genomes for metagenomic binning, comparative biology and taxonomic classification.</title>
        <authorList>
            <person name="Goeker M."/>
        </authorList>
    </citation>
    <scope>NUCLEOTIDE SEQUENCE [LARGE SCALE GENOMIC DNA]</scope>
    <source>
        <strain evidence="3 4">DSM 26537</strain>
    </source>
</reference>
<proteinExistence type="predicted"/>
<gene>
    <name evidence="3" type="ORF">EDD66_1115</name>
</gene>
<dbReference type="SMART" id="SM00257">
    <property type="entry name" value="LysM"/>
    <property type="match status" value="2"/>
</dbReference>
<dbReference type="Pfam" id="PF01476">
    <property type="entry name" value="LysM"/>
    <property type="match status" value="2"/>
</dbReference>
<dbReference type="RefSeq" id="WP_123610392.1">
    <property type="nucleotide sequence ID" value="NZ_RJVG01000011.1"/>
</dbReference>
<comment type="caution">
    <text evidence="3">The sequence shown here is derived from an EMBL/GenBank/DDBJ whole genome shotgun (WGS) entry which is preliminary data.</text>
</comment>
<dbReference type="SUPFAM" id="SSF51445">
    <property type="entry name" value="(Trans)glycosidases"/>
    <property type="match status" value="1"/>
</dbReference>
<dbReference type="GO" id="GO:0012505">
    <property type="term" value="C:endomembrane system"/>
    <property type="evidence" value="ECO:0007669"/>
    <property type="project" value="TreeGrafter"/>
</dbReference>
<organism evidence="3 4">
    <name type="scientific">Mobilisporobacter senegalensis</name>
    <dbReference type="NCBI Taxonomy" id="1329262"/>
    <lineage>
        <taxon>Bacteria</taxon>
        <taxon>Bacillati</taxon>
        <taxon>Bacillota</taxon>
        <taxon>Clostridia</taxon>
        <taxon>Lachnospirales</taxon>
        <taxon>Lachnospiraceae</taxon>
        <taxon>Mobilisporobacter</taxon>
    </lineage>
</organism>
<dbReference type="Pfam" id="PF00704">
    <property type="entry name" value="Glyco_hydro_18"/>
    <property type="match status" value="1"/>
</dbReference>
<evidence type="ECO:0000259" key="1">
    <source>
        <dbReference type="PROSITE" id="PS51782"/>
    </source>
</evidence>
<dbReference type="CDD" id="cd00118">
    <property type="entry name" value="LysM"/>
    <property type="match status" value="2"/>
</dbReference>
<feature type="domain" description="LysM" evidence="1">
    <location>
        <begin position="51"/>
        <end position="96"/>
    </location>
</feature>
<dbReference type="InterPro" id="IPR017853">
    <property type="entry name" value="GH"/>
</dbReference>
<dbReference type="GO" id="GO:0005975">
    <property type="term" value="P:carbohydrate metabolic process"/>
    <property type="evidence" value="ECO:0007669"/>
    <property type="project" value="InterPro"/>
</dbReference>
<protein>
    <submittedName>
        <fullName evidence="3">Spore germination protein</fullName>
    </submittedName>
</protein>
<dbReference type="InterPro" id="IPR018392">
    <property type="entry name" value="LysM"/>
</dbReference>
<feature type="domain" description="GH18" evidence="2">
    <location>
        <begin position="93"/>
        <end position="421"/>
    </location>
</feature>
<evidence type="ECO:0000313" key="3">
    <source>
        <dbReference type="EMBL" id="ROR25244.1"/>
    </source>
</evidence>
<dbReference type="PANTHER" id="PTHR46066">
    <property type="entry name" value="CHITINASE DOMAIN-CONTAINING PROTEIN 1 FAMILY MEMBER"/>
    <property type="match status" value="1"/>
</dbReference>
<dbReference type="GO" id="GO:0070492">
    <property type="term" value="F:oligosaccharide binding"/>
    <property type="evidence" value="ECO:0007669"/>
    <property type="project" value="TreeGrafter"/>
</dbReference>
<dbReference type="PROSITE" id="PS51782">
    <property type="entry name" value="LYSM"/>
    <property type="match status" value="2"/>
</dbReference>
<dbReference type="PANTHER" id="PTHR46066:SF2">
    <property type="entry name" value="CHITINASE DOMAIN-CONTAINING PROTEIN 1"/>
    <property type="match status" value="1"/>
</dbReference>
<dbReference type="Proteomes" id="UP000273083">
    <property type="component" value="Unassembled WGS sequence"/>
</dbReference>
<dbReference type="PROSITE" id="PS51910">
    <property type="entry name" value="GH18_2"/>
    <property type="match status" value="1"/>
</dbReference>
<dbReference type="EMBL" id="RJVG01000011">
    <property type="protein sequence ID" value="ROR25244.1"/>
    <property type="molecule type" value="Genomic_DNA"/>
</dbReference>
<keyword evidence="4" id="KW-1185">Reference proteome</keyword>
<accession>A0A3N1XEX2</accession>
<dbReference type="OrthoDB" id="9811296at2"/>
<dbReference type="Gene3D" id="3.10.50.10">
    <property type="match status" value="1"/>
</dbReference>
<dbReference type="InterPro" id="IPR029070">
    <property type="entry name" value="Chitinase_insertion_sf"/>
</dbReference>
<dbReference type="AlphaFoldDB" id="A0A3N1XEX2"/>
<dbReference type="SUPFAM" id="SSF54106">
    <property type="entry name" value="LysM domain"/>
    <property type="match status" value="2"/>
</dbReference>
<dbReference type="InterPro" id="IPR036779">
    <property type="entry name" value="LysM_dom_sf"/>
</dbReference>
<dbReference type="Gene3D" id="3.10.350.10">
    <property type="entry name" value="LysM domain"/>
    <property type="match status" value="2"/>
</dbReference>
<dbReference type="Gene3D" id="3.20.20.80">
    <property type="entry name" value="Glycosidases"/>
    <property type="match status" value="1"/>
</dbReference>
<sequence length="431" mass="49054">MTIHVVQPGETIYTIAEQYNVSVTRLVEDNGLINPDNLVIGQTIVITYPEQVYIVREGDSLQSIANSYGVPIMQLLRNNPFLSGRDVIYEGELLVISYDTQNRVSINAFAYPFINRDILRKTLPYLTYLTIFNYRSLEDGEIVGNDETEVIQIARAYGVAPIMSLSTLTYQGTSDIGALNSILYNEDILTRHIENILTILRTKEYYGLNFSVVNLNQENQQAYDNFITRLSYRLKEEGYLLFITISPKIVISTNEVTFEKLDYTTFGQVADGILLLSYGWGYAVGPPSASTPAYLTRAILDYAITMIPRYKIETGISTIGYQWQRPYIIGVSRANSLNTDAAIELALQAGVPILFDEYSQAPYYEYTNYVSGEPVHYMVWFKDARSIDALMSFIPEYGIQGAAIWNIMSYFTQMWLVINSQYEIIKIFPEF</sequence>
<feature type="domain" description="LysM" evidence="1">
    <location>
        <begin position="2"/>
        <end position="46"/>
    </location>
</feature>
<evidence type="ECO:0000313" key="4">
    <source>
        <dbReference type="Proteomes" id="UP000273083"/>
    </source>
</evidence>
<name>A0A3N1XEX2_9FIRM</name>
<evidence type="ECO:0000259" key="2">
    <source>
        <dbReference type="PROSITE" id="PS51910"/>
    </source>
</evidence>